<evidence type="ECO:0000256" key="2">
    <source>
        <dbReference type="ARBA" id="ARBA00022692"/>
    </source>
</evidence>
<dbReference type="SUPFAM" id="SSF50156">
    <property type="entry name" value="PDZ domain-like"/>
    <property type="match status" value="1"/>
</dbReference>
<dbReference type="InterPro" id="IPR001193">
    <property type="entry name" value="MBTPS2"/>
</dbReference>
<name>A0A7J3M2D7_ARCFL</name>
<dbReference type="EMBL" id="DSYZ01000097">
    <property type="protein sequence ID" value="HGT83096.1"/>
    <property type="molecule type" value="Genomic_DNA"/>
</dbReference>
<evidence type="ECO:0000313" key="7">
    <source>
        <dbReference type="EMBL" id="HGT83096.1"/>
    </source>
</evidence>
<dbReference type="InterPro" id="IPR008915">
    <property type="entry name" value="Peptidase_M50"/>
</dbReference>
<evidence type="ECO:0000256" key="5">
    <source>
        <dbReference type="SAM" id="Phobius"/>
    </source>
</evidence>
<evidence type="ECO:0000256" key="3">
    <source>
        <dbReference type="ARBA" id="ARBA00022989"/>
    </source>
</evidence>
<dbReference type="GO" id="GO:0012505">
    <property type="term" value="C:endomembrane system"/>
    <property type="evidence" value="ECO:0007669"/>
    <property type="project" value="UniProtKB-SubCell"/>
</dbReference>
<dbReference type="GO" id="GO:0016020">
    <property type="term" value="C:membrane"/>
    <property type="evidence" value="ECO:0007669"/>
    <property type="project" value="InterPro"/>
</dbReference>
<feature type="transmembrane region" description="Helical" evidence="5">
    <location>
        <begin position="113"/>
        <end position="132"/>
    </location>
</feature>
<dbReference type="InterPro" id="IPR036034">
    <property type="entry name" value="PDZ_sf"/>
</dbReference>
<feature type="transmembrane region" description="Helical" evidence="5">
    <location>
        <begin position="64"/>
        <end position="93"/>
    </location>
</feature>
<feature type="transmembrane region" description="Helical" evidence="5">
    <location>
        <begin position="413"/>
        <end position="433"/>
    </location>
</feature>
<keyword evidence="4 5" id="KW-0472">Membrane</keyword>
<gene>
    <name evidence="7" type="ORF">ENT52_05160</name>
</gene>
<comment type="subcellular location">
    <subcellularLocation>
        <location evidence="1">Endomembrane system</location>
        <topology evidence="1">Multi-pass membrane protein</topology>
    </subcellularLocation>
</comment>
<proteinExistence type="predicted"/>
<evidence type="ECO:0000259" key="6">
    <source>
        <dbReference type="Pfam" id="PF02163"/>
    </source>
</evidence>
<dbReference type="PRINTS" id="PR01000">
    <property type="entry name" value="SREBPS2PTASE"/>
</dbReference>
<dbReference type="Gene3D" id="2.30.42.10">
    <property type="match status" value="1"/>
</dbReference>
<accession>A0A7J3M2D7</accession>
<dbReference type="PANTHER" id="PTHR13325:SF3">
    <property type="entry name" value="MEMBRANE-BOUND TRANSCRIPTION FACTOR SITE-2 PROTEASE"/>
    <property type="match status" value="1"/>
</dbReference>
<feature type="transmembrane region" description="Helical" evidence="5">
    <location>
        <begin position="184"/>
        <end position="207"/>
    </location>
</feature>
<sequence>MQVDSMLWPLIAFLLYWTVIEILNKRGILEKHGFKSYGPILMLRTKRGLELVEKISKARILWKFLTNLGIPMLFFAMFFMLLLVIFADIVMILSPPQPSELTSPQASLLIPGINPFIPLVWGFIGLVIAIVVHEMAHAILCRVEGIKVKALGLILALFPIGAFAEPDETELLDKKTKRISKIRIFSAGVTGNFLVAFIAFAIFFHFLQFLNPVPVVVDDNGAFVAKVLAVNGEKAGDLSKLIKVNELNLITLENSSGRYTVEVYGVWGVKVTGLYREDNKVYPAELAGIKSGSLITKVDGKEVRSLEDFRKEMGKRKPGQEVEIEVYDPTSNSFETFRLILTENNGRAFIGVYLANFECVGGVNFFNSTHIVSSLSQIPSQLKDPVMWLLLISIPFQFRGFMGLESFFDNEIYIFWALNALYWTAWINFYVALFNSLPASPLDGGRVFQETLSAILRKLGDRGEKISSQITKAMSIFVFASIAMMILVPNLANLR</sequence>
<keyword evidence="2 5" id="KW-0812">Transmembrane</keyword>
<dbReference type="AlphaFoldDB" id="A0A7J3M2D7"/>
<feature type="transmembrane region" description="Helical" evidence="5">
    <location>
        <begin position="473"/>
        <end position="492"/>
    </location>
</feature>
<dbReference type="GO" id="GO:0004222">
    <property type="term" value="F:metalloendopeptidase activity"/>
    <property type="evidence" value="ECO:0007669"/>
    <property type="project" value="InterPro"/>
</dbReference>
<feature type="domain" description="Peptidase M50" evidence="6">
    <location>
        <begin position="123"/>
        <end position="477"/>
    </location>
</feature>
<dbReference type="GO" id="GO:0031293">
    <property type="term" value="P:membrane protein intracellular domain proteolysis"/>
    <property type="evidence" value="ECO:0007669"/>
    <property type="project" value="TreeGrafter"/>
</dbReference>
<dbReference type="CDD" id="cd06159">
    <property type="entry name" value="S2P-M50_PDZ_Arch"/>
    <property type="match status" value="1"/>
</dbReference>
<evidence type="ECO:0000256" key="1">
    <source>
        <dbReference type="ARBA" id="ARBA00004127"/>
    </source>
</evidence>
<organism evidence="7">
    <name type="scientific">Archaeoglobus fulgidus</name>
    <dbReference type="NCBI Taxonomy" id="2234"/>
    <lineage>
        <taxon>Archaea</taxon>
        <taxon>Methanobacteriati</taxon>
        <taxon>Methanobacteriota</taxon>
        <taxon>Archaeoglobi</taxon>
        <taxon>Archaeoglobales</taxon>
        <taxon>Archaeoglobaceae</taxon>
        <taxon>Archaeoglobus</taxon>
    </lineage>
</organism>
<comment type="caution">
    <text evidence="7">The sequence shown here is derived from an EMBL/GenBank/DDBJ whole genome shotgun (WGS) entry which is preliminary data.</text>
</comment>
<dbReference type="GO" id="GO:0005737">
    <property type="term" value="C:cytoplasm"/>
    <property type="evidence" value="ECO:0007669"/>
    <property type="project" value="TreeGrafter"/>
</dbReference>
<feature type="transmembrane region" description="Helical" evidence="5">
    <location>
        <begin position="6"/>
        <end position="23"/>
    </location>
</feature>
<dbReference type="PANTHER" id="PTHR13325">
    <property type="entry name" value="PROTEASE M50 MEMBRANE-BOUND TRANSCRIPTION FACTOR SITE 2 PROTEASE"/>
    <property type="match status" value="1"/>
</dbReference>
<protein>
    <submittedName>
        <fullName evidence="7">PDZ domain-containing protein</fullName>
    </submittedName>
</protein>
<keyword evidence="3 5" id="KW-1133">Transmembrane helix</keyword>
<dbReference type="Pfam" id="PF02163">
    <property type="entry name" value="Peptidase_M50"/>
    <property type="match status" value="1"/>
</dbReference>
<reference evidence="7" key="1">
    <citation type="journal article" date="2020" name="mSystems">
        <title>Genome- and Community-Level Interaction Insights into Carbon Utilization and Element Cycling Functions of Hydrothermarchaeota in Hydrothermal Sediment.</title>
        <authorList>
            <person name="Zhou Z."/>
            <person name="Liu Y."/>
            <person name="Xu W."/>
            <person name="Pan J."/>
            <person name="Luo Z.H."/>
            <person name="Li M."/>
        </authorList>
    </citation>
    <scope>NUCLEOTIDE SEQUENCE [LARGE SCALE GENOMIC DNA]</scope>
    <source>
        <strain evidence="7">SpSt-587</strain>
    </source>
</reference>
<evidence type="ECO:0000256" key="4">
    <source>
        <dbReference type="ARBA" id="ARBA00023136"/>
    </source>
</evidence>